<protein>
    <submittedName>
        <fullName evidence="2">Potassium transporter KefB</fullName>
    </submittedName>
</protein>
<evidence type="ECO:0000313" key="3">
    <source>
        <dbReference type="Proteomes" id="UP000664317"/>
    </source>
</evidence>
<dbReference type="EMBL" id="JAFKCT010000009">
    <property type="protein sequence ID" value="MBN7812828.1"/>
    <property type="molecule type" value="Genomic_DNA"/>
</dbReference>
<keyword evidence="1" id="KW-0472">Membrane</keyword>
<name>A0ABS3C6S6_9BACT</name>
<organism evidence="2 3">
    <name type="scientific">Algoriphagus oliviformis</name>
    <dbReference type="NCBI Taxonomy" id="2811231"/>
    <lineage>
        <taxon>Bacteria</taxon>
        <taxon>Pseudomonadati</taxon>
        <taxon>Bacteroidota</taxon>
        <taxon>Cytophagia</taxon>
        <taxon>Cytophagales</taxon>
        <taxon>Cyclobacteriaceae</taxon>
        <taxon>Algoriphagus</taxon>
    </lineage>
</organism>
<reference evidence="2 3" key="1">
    <citation type="submission" date="2021-03" db="EMBL/GenBank/DDBJ databases">
        <title>novel species isolated from a fishpond in China.</title>
        <authorList>
            <person name="Lu H."/>
            <person name="Cai Z."/>
        </authorList>
    </citation>
    <scope>NUCLEOTIDE SEQUENCE [LARGE SCALE GENOMIC DNA]</scope>
    <source>
        <strain evidence="2 3">H41</strain>
    </source>
</reference>
<feature type="transmembrane region" description="Helical" evidence="1">
    <location>
        <begin position="44"/>
        <end position="67"/>
    </location>
</feature>
<feature type="transmembrane region" description="Helical" evidence="1">
    <location>
        <begin position="20"/>
        <end position="38"/>
    </location>
</feature>
<evidence type="ECO:0000256" key="1">
    <source>
        <dbReference type="SAM" id="Phobius"/>
    </source>
</evidence>
<dbReference type="Proteomes" id="UP000664317">
    <property type="component" value="Unassembled WGS sequence"/>
</dbReference>
<accession>A0ABS3C6S6</accession>
<keyword evidence="3" id="KW-1185">Reference proteome</keyword>
<comment type="caution">
    <text evidence="2">The sequence shown here is derived from an EMBL/GenBank/DDBJ whole genome shotgun (WGS) entry which is preliminary data.</text>
</comment>
<gene>
    <name evidence="2" type="ORF">J0A68_17870</name>
</gene>
<evidence type="ECO:0000313" key="2">
    <source>
        <dbReference type="EMBL" id="MBN7812828.1"/>
    </source>
</evidence>
<proteinExistence type="predicted"/>
<keyword evidence="1" id="KW-0812">Transmembrane</keyword>
<dbReference type="RefSeq" id="WP_206579607.1">
    <property type="nucleotide sequence ID" value="NZ_JAFKCT010000009.1"/>
</dbReference>
<feature type="transmembrane region" description="Helical" evidence="1">
    <location>
        <begin position="79"/>
        <end position="103"/>
    </location>
</feature>
<sequence length="108" mass="11942">MKTSKHAPFDIELKSLPLPALLGAILPLALLLFLIISSGDSFKLWMAVPLTIIPAGGAFGGVFFYLMGFHWFPRGSQKLIAVIFSTLVYFVILWLSAVIAFNFTGHWD</sequence>
<keyword evidence="1" id="KW-1133">Transmembrane helix</keyword>